<protein>
    <submittedName>
        <fullName evidence="1">Uncharacterized protein</fullName>
    </submittedName>
</protein>
<dbReference type="AlphaFoldDB" id="A0A1I6HGG7"/>
<evidence type="ECO:0000313" key="2">
    <source>
        <dbReference type="Proteomes" id="UP000243250"/>
    </source>
</evidence>
<proteinExistence type="predicted"/>
<keyword evidence="2" id="KW-1185">Reference proteome</keyword>
<sequence>MWQWIRGGGGVTVVQQVLFEVESPYFGHPYFVSGNAVFNAVASRVDERTRRSLHVSHGVFVPGEYGEFPEDASQDGYAGKLGKSLPEVNAYEDLFVFRDAAQRWLLSSRPRDAHNVLPVQSHGGRVAFAPETWFGRPEGQRKQRRSVSWYVHCYVHSDVDGVVPVSEDVLDGLQLGGARNYGFGEVSVVETQLVDLDALDYSGVREADGLQLELVTPYVLASEAPDADSQSVPWWWGVPADGLRRRETRLVNGDESHAVATVDHGQVVEYDGGDAVRTAKNGVTRVGTHSRFGFGEFRLRPCGADRVPERTAAASGGDA</sequence>
<gene>
    <name evidence="1" type="ORF">SAMN04488124_2206</name>
</gene>
<accession>A0A1I6HGG7</accession>
<name>A0A1I6HGG7_9EURY</name>
<dbReference type="Proteomes" id="UP000243250">
    <property type="component" value="Unassembled WGS sequence"/>
</dbReference>
<organism evidence="1 2">
    <name type="scientific">Halogeometricum limi</name>
    <dbReference type="NCBI Taxonomy" id="555875"/>
    <lineage>
        <taxon>Archaea</taxon>
        <taxon>Methanobacteriati</taxon>
        <taxon>Methanobacteriota</taxon>
        <taxon>Stenosarchaea group</taxon>
        <taxon>Halobacteria</taxon>
        <taxon>Halobacteriales</taxon>
        <taxon>Haloferacaceae</taxon>
        <taxon>Halogeometricum</taxon>
    </lineage>
</organism>
<reference evidence="2" key="1">
    <citation type="submission" date="2016-10" db="EMBL/GenBank/DDBJ databases">
        <authorList>
            <person name="Varghese N."/>
            <person name="Submissions S."/>
        </authorList>
    </citation>
    <scope>NUCLEOTIDE SEQUENCE [LARGE SCALE GENOMIC DNA]</scope>
    <source>
        <strain evidence="2">CGMCC 1.8711</strain>
    </source>
</reference>
<dbReference type="STRING" id="555875.SAMN04488124_2206"/>
<dbReference type="EMBL" id="FOYS01000003">
    <property type="protein sequence ID" value="SFR53454.1"/>
    <property type="molecule type" value="Genomic_DNA"/>
</dbReference>
<evidence type="ECO:0000313" key="1">
    <source>
        <dbReference type="EMBL" id="SFR53454.1"/>
    </source>
</evidence>